<dbReference type="SUPFAM" id="SSF56112">
    <property type="entry name" value="Protein kinase-like (PK-like)"/>
    <property type="match status" value="1"/>
</dbReference>
<dbReference type="Proteomes" id="UP000015105">
    <property type="component" value="Chromosome 1D"/>
</dbReference>
<evidence type="ECO:0000259" key="3">
    <source>
        <dbReference type="PROSITE" id="PS50011"/>
    </source>
</evidence>
<dbReference type="InterPro" id="IPR011009">
    <property type="entry name" value="Kinase-like_dom_sf"/>
</dbReference>
<proteinExistence type="predicted"/>
<dbReference type="Gene3D" id="1.10.510.10">
    <property type="entry name" value="Transferase(Phosphotransferase) domain 1"/>
    <property type="match status" value="1"/>
</dbReference>
<reference evidence="4" key="4">
    <citation type="submission" date="2019-03" db="UniProtKB">
        <authorList>
            <consortium name="EnsemblPlants"/>
        </authorList>
    </citation>
    <scope>IDENTIFICATION</scope>
</reference>
<keyword evidence="1" id="KW-0547">Nucleotide-binding</keyword>
<sequence length="186" mass="20345">MLLGADMSARLGDFGLARLYEHSVEPTMTRVIGTLGYMVPELTVTGKAATASDVFGFGGLLLEVASGHRPIEPIIGVNPVHWVRDHGVKGGLVRGVYERLVGWYDKEEARLVLWLGLACSQWRPEARPSMRQVCQYLNGEEEMQEDVVLVFSDVDSIDFGSLTSLTWSSSCQSCAAMSAGSLHRGR</sequence>
<name>A0A452YPD5_AEGTS</name>
<accession>A0A452YPD5</accession>
<dbReference type="InterPro" id="IPR050528">
    <property type="entry name" value="L-type_Lectin-RKs"/>
</dbReference>
<dbReference type="GO" id="GO:0004672">
    <property type="term" value="F:protein kinase activity"/>
    <property type="evidence" value="ECO:0007669"/>
    <property type="project" value="InterPro"/>
</dbReference>
<dbReference type="InterPro" id="IPR000719">
    <property type="entry name" value="Prot_kinase_dom"/>
</dbReference>
<dbReference type="Pfam" id="PF00069">
    <property type="entry name" value="Pkinase"/>
    <property type="match status" value="1"/>
</dbReference>
<keyword evidence="2" id="KW-0067">ATP-binding</keyword>
<reference evidence="4" key="3">
    <citation type="journal article" date="2017" name="Nature">
        <title>Genome sequence of the progenitor of the wheat D genome Aegilops tauschii.</title>
        <authorList>
            <person name="Luo M.C."/>
            <person name="Gu Y.Q."/>
            <person name="Puiu D."/>
            <person name="Wang H."/>
            <person name="Twardziok S.O."/>
            <person name="Deal K.R."/>
            <person name="Huo N."/>
            <person name="Zhu T."/>
            <person name="Wang L."/>
            <person name="Wang Y."/>
            <person name="McGuire P.E."/>
            <person name="Liu S."/>
            <person name="Long H."/>
            <person name="Ramasamy R.K."/>
            <person name="Rodriguez J.C."/>
            <person name="Van S.L."/>
            <person name="Yuan L."/>
            <person name="Wang Z."/>
            <person name="Xia Z."/>
            <person name="Xiao L."/>
            <person name="Anderson O.D."/>
            <person name="Ouyang S."/>
            <person name="Liang Y."/>
            <person name="Zimin A.V."/>
            <person name="Pertea G."/>
            <person name="Qi P."/>
            <person name="Bennetzen J.L."/>
            <person name="Dai X."/>
            <person name="Dawson M.W."/>
            <person name="Muller H.G."/>
            <person name="Kugler K."/>
            <person name="Rivarola-Duarte L."/>
            <person name="Spannagl M."/>
            <person name="Mayer K.F.X."/>
            <person name="Lu F.H."/>
            <person name="Bevan M.W."/>
            <person name="Leroy P."/>
            <person name="Li P."/>
            <person name="You F.M."/>
            <person name="Sun Q."/>
            <person name="Liu Z."/>
            <person name="Lyons E."/>
            <person name="Wicker T."/>
            <person name="Salzberg S.L."/>
            <person name="Devos K.M."/>
            <person name="Dvorak J."/>
        </authorList>
    </citation>
    <scope>NUCLEOTIDE SEQUENCE [LARGE SCALE GENOMIC DNA]</scope>
    <source>
        <strain evidence="4">cv. AL8/78</strain>
    </source>
</reference>
<keyword evidence="5" id="KW-1185">Reference proteome</keyword>
<dbReference type="GO" id="GO:0005524">
    <property type="term" value="F:ATP binding"/>
    <property type="evidence" value="ECO:0007669"/>
    <property type="project" value="UniProtKB-KW"/>
</dbReference>
<feature type="domain" description="Protein kinase" evidence="3">
    <location>
        <begin position="1"/>
        <end position="137"/>
    </location>
</feature>
<evidence type="ECO:0000313" key="5">
    <source>
        <dbReference type="Proteomes" id="UP000015105"/>
    </source>
</evidence>
<protein>
    <recommendedName>
        <fullName evidence="3">Protein kinase domain-containing protein</fullName>
    </recommendedName>
</protein>
<evidence type="ECO:0000313" key="4">
    <source>
        <dbReference type="EnsemblPlants" id="AET1Gv20488800.3"/>
    </source>
</evidence>
<evidence type="ECO:0000256" key="2">
    <source>
        <dbReference type="ARBA" id="ARBA00022840"/>
    </source>
</evidence>
<dbReference type="AlphaFoldDB" id="A0A452YPD5"/>
<dbReference type="Gramene" id="AET1Gv20488800.3">
    <property type="protein sequence ID" value="AET1Gv20488800.3"/>
    <property type="gene ID" value="AET1Gv20488800"/>
</dbReference>
<evidence type="ECO:0000256" key="1">
    <source>
        <dbReference type="ARBA" id="ARBA00022741"/>
    </source>
</evidence>
<reference evidence="5" key="1">
    <citation type="journal article" date="2014" name="Science">
        <title>Ancient hybridizations among the ancestral genomes of bread wheat.</title>
        <authorList>
            <consortium name="International Wheat Genome Sequencing Consortium,"/>
            <person name="Marcussen T."/>
            <person name="Sandve S.R."/>
            <person name="Heier L."/>
            <person name="Spannagl M."/>
            <person name="Pfeifer M."/>
            <person name="Jakobsen K.S."/>
            <person name="Wulff B.B."/>
            <person name="Steuernagel B."/>
            <person name="Mayer K.F."/>
            <person name="Olsen O.A."/>
        </authorList>
    </citation>
    <scope>NUCLEOTIDE SEQUENCE [LARGE SCALE GENOMIC DNA]</scope>
    <source>
        <strain evidence="5">cv. AL8/78</strain>
    </source>
</reference>
<dbReference type="PROSITE" id="PS50011">
    <property type="entry name" value="PROTEIN_KINASE_DOM"/>
    <property type="match status" value="1"/>
</dbReference>
<organism evidence="4 5">
    <name type="scientific">Aegilops tauschii subsp. strangulata</name>
    <name type="common">Goatgrass</name>
    <dbReference type="NCBI Taxonomy" id="200361"/>
    <lineage>
        <taxon>Eukaryota</taxon>
        <taxon>Viridiplantae</taxon>
        <taxon>Streptophyta</taxon>
        <taxon>Embryophyta</taxon>
        <taxon>Tracheophyta</taxon>
        <taxon>Spermatophyta</taxon>
        <taxon>Magnoliopsida</taxon>
        <taxon>Liliopsida</taxon>
        <taxon>Poales</taxon>
        <taxon>Poaceae</taxon>
        <taxon>BOP clade</taxon>
        <taxon>Pooideae</taxon>
        <taxon>Triticodae</taxon>
        <taxon>Triticeae</taxon>
        <taxon>Triticinae</taxon>
        <taxon>Aegilops</taxon>
    </lineage>
</organism>
<dbReference type="EnsemblPlants" id="AET1Gv20488800.3">
    <property type="protein sequence ID" value="AET1Gv20488800.3"/>
    <property type="gene ID" value="AET1Gv20488800"/>
</dbReference>
<reference evidence="4" key="5">
    <citation type="journal article" date="2021" name="G3 (Bethesda)">
        <title>Aegilops tauschii genome assembly Aet v5.0 features greater sequence contiguity and improved annotation.</title>
        <authorList>
            <person name="Wang L."/>
            <person name="Zhu T."/>
            <person name="Rodriguez J.C."/>
            <person name="Deal K.R."/>
            <person name="Dubcovsky J."/>
            <person name="McGuire P.E."/>
            <person name="Lux T."/>
            <person name="Spannagl M."/>
            <person name="Mayer K.F.X."/>
            <person name="Baldrich P."/>
            <person name="Meyers B.C."/>
            <person name="Huo N."/>
            <person name="Gu Y.Q."/>
            <person name="Zhou H."/>
            <person name="Devos K.M."/>
            <person name="Bennetzen J.L."/>
            <person name="Unver T."/>
            <person name="Budak H."/>
            <person name="Gulick P.J."/>
            <person name="Galiba G."/>
            <person name="Kalapos B."/>
            <person name="Nelson D.R."/>
            <person name="Li P."/>
            <person name="You F.M."/>
            <person name="Luo M.C."/>
            <person name="Dvorak J."/>
        </authorList>
    </citation>
    <scope>NUCLEOTIDE SEQUENCE [LARGE SCALE GENOMIC DNA]</scope>
    <source>
        <strain evidence="4">cv. AL8/78</strain>
    </source>
</reference>
<reference evidence="5" key="2">
    <citation type="journal article" date="2017" name="Nat. Plants">
        <title>The Aegilops tauschii genome reveals multiple impacts of transposons.</title>
        <authorList>
            <person name="Zhao G."/>
            <person name="Zou C."/>
            <person name="Li K."/>
            <person name="Wang K."/>
            <person name="Li T."/>
            <person name="Gao L."/>
            <person name="Zhang X."/>
            <person name="Wang H."/>
            <person name="Yang Z."/>
            <person name="Liu X."/>
            <person name="Jiang W."/>
            <person name="Mao L."/>
            <person name="Kong X."/>
            <person name="Jiao Y."/>
            <person name="Jia J."/>
        </authorList>
    </citation>
    <scope>NUCLEOTIDE SEQUENCE [LARGE SCALE GENOMIC DNA]</scope>
    <source>
        <strain evidence="5">cv. AL8/78</strain>
    </source>
</reference>
<dbReference type="PANTHER" id="PTHR27007">
    <property type="match status" value="1"/>
</dbReference>